<protein>
    <submittedName>
        <fullName evidence="1">Uncharacterized protein</fullName>
    </submittedName>
</protein>
<keyword evidence="2" id="KW-1185">Reference proteome</keyword>
<dbReference type="GeneTree" id="ENSGT00940000164945"/>
<accession>A0A3Q2Q7U9</accession>
<dbReference type="Ensembl" id="ENSFHET00000011589.1">
    <property type="protein sequence ID" value="ENSFHEP00000022938.1"/>
    <property type="gene ID" value="ENSFHEG00000003643.1"/>
</dbReference>
<sequence>MIIFYHSSLLNINCQTLRTFFNNQSQYLHNTVIQTWKTSQQKLMSTLASKKLDLGDDARCDSMGHSAKFGSYSLLELEKNKIISVQLVQSNEVQGSYHMELEGLKRCREAVDGFEIKAVVTDRHRQVGKWIRENWHVPHYFDCWHIYYSILYIKDWIKSLTYHLYWCAMSSEPGNGEAMKEKWLTVVAHMQNNHEKFTHGPMIKKWFTTGKYQYFFLNYSQIMWGPSGAHGRCFLVDITKMSSVGQTSAVVTFHSVVNHFAPKMYKLSFAGMKSRFVCLHFFSDFPCITMKILDLPNLIFPKYKKGGYEVKKVLVHSTYGKYKSLF</sequence>
<reference evidence="1" key="1">
    <citation type="submission" date="2025-08" db="UniProtKB">
        <authorList>
            <consortium name="Ensembl"/>
        </authorList>
    </citation>
    <scope>IDENTIFICATION</scope>
</reference>
<dbReference type="PANTHER" id="PTHR31751">
    <property type="entry name" value="SI:CH211-108C17.2-RELATED-RELATED"/>
    <property type="match status" value="1"/>
</dbReference>
<dbReference type="AlphaFoldDB" id="A0A3Q2Q7U9"/>
<name>A0A3Q2Q7U9_FUNHE</name>
<evidence type="ECO:0000313" key="1">
    <source>
        <dbReference type="Ensembl" id="ENSFHEP00000022938.1"/>
    </source>
</evidence>
<dbReference type="PANTHER" id="PTHR31751:SF42">
    <property type="entry name" value="PROTEIN CBG10204"/>
    <property type="match status" value="1"/>
</dbReference>
<reference evidence="1" key="2">
    <citation type="submission" date="2025-09" db="UniProtKB">
        <authorList>
            <consortium name="Ensembl"/>
        </authorList>
    </citation>
    <scope>IDENTIFICATION</scope>
</reference>
<proteinExistence type="predicted"/>
<dbReference type="Proteomes" id="UP000265000">
    <property type="component" value="Unplaced"/>
</dbReference>
<organism evidence="1 2">
    <name type="scientific">Fundulus heteroclitus</name>
    <name type="common">Killifish</name>
    <name type="synonym">Mummichog</name>
    <dbReference type="NCBI Taxonomy" id="8078"/>
    <lineage>
        <taxon>Eukaryota</taxon>
        <taxon>Metazoa</taxon>
        <taxon>Chordata</taxon>
        <taxon>Craniata</taxon>
        <taxon>Vertebrata</taxon>
        <taxon>Euteleostomi</taxon>
        <taxon>Actinopterygii</taxon>
        <taxon>Neopterygii</taxon>
        <taxon>Teleostei</taxon>
        <taxon>Neoteleostei</taxon>
        <taxon>Acanthomorphata</taxon>
        <taxon>Ovalentaria</taxon>
        <taxon>Atherinomorphae</taxon>
        <taxon>Cyprinodontiformes</taxon>
        <taxon>Fundulidae</taxon>
        <taxon>Fundulus</taxon>
    </lineage>
</organism>
<evidence type="ECO:0000313" key="2">
    <source>
        <dbReference type="Proteomes" id="UP000265000"/>
    </source>
</evidence>